<dbReference type="EMBL" id="AGNL01019919">
    <property type="protein sequence ID" value="EJK61492.1"/>
    <property type="molecule type" value="Genomic_DNA"/>
</dbReference>
<evidence type="ECO:0000313" key="3">
    <source>
        <dbReference type="EMBL" id="EJK61492.1"/>
    </source>
</evidence>
<protein>
    <submittedName>
        <fullName evidence="3">Uncharacterized protein</fullName>
    </submittedName>
</protein>
<name>K0ST69_THAOC</name>
<feature type="region of interest" description="Disordered" evidence="1">
    <location>
        <begin position="305"/>
        <end position="355"/>
    </location>
</feature>
<evidence type="ECO:0000256" key="2">
    <source>
        <dbReference type="SAM" id="Phobius"/>
    </source>
</evidence>
<dbReference type="eggNOG" id="ENOG502TARU">
    <property type="taxonomic scope" value="Eukaryota"/>
</dbReference>
<keyword evidence="2" id="KW-1133">Transmembrane helix</keyword>
<dbReference type="Proteomes" id="UP000266841">
    <property type="component" value="Unassembled WGS sequence"/>
</dbReference>
<feature type="compositionally biased region" description="Low complexity" evidence="1">
    <location>
        <begin position="123"/>
        <end position="133"/>
    </location>
</feature>
<feature type="transmembrane region" description="Helical" evidence="2">
    <location>
        <begin position="281"/>
        <end position="303"/>
    </location>
</feature>
<organism evidence="3 4">
    <name type="scientific">Thalassiosira oceanica</name>
    <name type="common">Marine diatom</name>
    <dbReference type="NCBI Taxonomy" id="159749"/>
    <lineage>
        <taxon>Eukaryota</taxon>
        <taxon>Sar</taxon>
        <taxon>Stramenopiles</taxon>
        <taxon>Ochrophyta</taxon>
        <taxon>Bacillariophyta</taxon>
        <taxon>Coscinodiscophyceae</taxon>
        <taxon>Thalassiosirophycidae</taxon>
        <taxon>Thalassiosirales</taxon>
        <taxon>Thalassiosiraceae</taxon>
        <taxon>Thalassiosira</taxon>
    </lineage>
</organism>
<evidence type="ECO:0000313" key="4">
    <source>
        <dbReference type="Proteomes" id="UP000266841"/>
    </source>
</evidence>
<proteinExistence type="predicted"/>
<evidence type="ECO:0000256" key="1">
    <source>
        <dbReference type="SAM" id="MobiDB-lite"/>
    </source>
</evidence>
<dbReference type="AlphaFoldDB" id="K0ST69"/>
<keyword evidence="2" id="KW-0472">Membrane</keyword>
<reference evidence="3 4" key="1">
    <citation type="journal article" date="2012" name="Genome Biol.">
        <title>Genome and low-iron response of an oceanic diatom adapted to chronic iron limitation.</title>
        <authorList>
            <person name="Lommer M."/>
            <person name="Specht M."/>
            <person name="Roy A.S."/>
            <person name="Kraemer L."/>
            <person name="Andreson R."/>
            <person name="Gutowska M.A."/>
            <person name="Wolf J."/>
            <person name="Bergner S.V."/>
            <person name="Schilhabel M.B."/>
            <person name="Klostermeier U.C."/>
            <person name="Beiko R.G."/>
            <person name="Rosenstiel P."/>
            <person name="Hippler M."/>
            <person name="Laroche J."/>
        </authorList>
    </citation>
    <scope>NUCLEOTIDE SEQUENCE [LARGE SCALE GENOMIC DNA]</scope>
    <source>
        <strain evidence="3 4">CCMP1005</strain>
    </source>
</reference>
<accession>K0ST69</accession>
<keyword evidence="2" id="KW-0812">Transmembrane</keyword>
<sequence length="460" mass="49370">MASEKQWCLARLHHGSRVLPEDISVVEPDEEQSRGRGEQMQRKREYRFTFGVPAQPPHRTLLAWPWLAVLAVDPRINSYFRTGARTAPSAPLLAATAPIPSAPGPYAPVSMPVATPLGPPASRPTAAAATAASQGNRKIEKTTNPDGSLAVKVTAAETLPNGSIKITIEYFQIPAHMASSASVGIDAGEPPSGLYLTKMEQRTMPAGTGQAPSSASPRPMTSYPTVGNAAPLQQPTNHDQSEHPDLRRRILLAQAMAGNAVPLQQPTNHDQSEHPDRRRRILLAQVICFIIAIVSIIGIYMGLNSSSHASSRTPPSPWSPPSPPPTVSSRPTVSPSPSASPTVSSPPTTSGKPTSTFDYFGAARYRLVGRGQCMNARGKTTYSQRTTFYNLRMTCASFCSRFGAVGFELRERDNWAIDYERNCICLVDQQNKLGPITGSSGVGDTKCYKLASTPSAASES</sequence>
<feature type="region of interest" description="Disordered" evidence="1">
    <location>
        <begin position="118"/>
        <end position="144"/>
    </location>
</feature>
<feature type="compositionally biased region" description="Low complexity" evidence="1">
    <location>
        <begin position="327"/>
        <end position="355"/>
    </location>
</feature>
<keyword evidence="4" id="KW-1185">Reference proteome</keyword>
<feature type="compositionally biased region" description="Pro residues" evidence="1">
    <location>
        <begin position="314"/>
        <end position="326"/>
    </location>
</feature>
<gene>
    <name evidence="3" type="ORF">THAOC_18016</name>
</gene>
<feature type="region of interest" description="Disordered" evidence="1">
    <location>
        <begin position="204"/>
        <end position="243"/>
    </location>
</feature>
<comment type="caution">
    <text evidence="3">The sequence shown here is derived from an EMBL/GenBank/DDBJ whole genome shotgun (WGS) entry which is preliminary data.</text>
</comment>